<dbReference type="KEGG" id="hyh:D3Y59_03485"/>
<feature type="chain" id="PRO_5017754554" evidence="5">
    <location>
        <begin position="20"/>
        <end position="137"/>
    </location>
</feature>
<dbReference type="EMBL" id="CP032317">
    <property type="protein sequence ID" value="AYA36208.1"/>
    <property type="molecule type" value="Genomic_DNA"/>
</dbReference>
<keyword evidence="3 4" id="KW-0408">Iron</keyword>
<dbReference type="InterPro" id="IPR009056">
    <property type="entry name" value="Cyt_c-like_dom"/>
</dbReference>
<feature type="signal peptide" evidence="5">
    <location>
        <begin position="1"/>
        <end position="19"/>
    </location>
</feature>
<evidence type="ECO:0000256" key="4">
    <source>
        <dbReference type="PROSITE-ProRule" id="PRU00433"/>
    </source>
</evidence>
<dbReference type="GO" id="GO:0020037">
    <property type="term" value="F:heme binding"/>
    <property type="evidence" value="ECO:0007669"/>
    <property type="project" value="InterPro"/>
</dbReference>
<dbReference type="PROSITE" id="PS51007">
    <property type="entry name" value="CYTC"/>
    <property type="match status" value="1"/>
</dbReference>
<dbReference type="RefSeq" id="WP_119443795.1">
    <property type="nucleotide sequence ID" value="NZ_CP032317.1"/>
</dbReference>
<keyword evidence="5" id="KW-0732">Signal</keyword>
<evidence type="ECO:0000256" key="5">
    <source>
        <dbReference type="SAM" id="SignalP"/>
    </source>
</evidence>
<evidence type="ECO:0000313" key="7">
    <source>
        <dbReference type="EMBL" id="AYA36208.1"/>
    </source>
</evidence>
<dbReference type="OrthoDB" id="9794322at2"/>
<proteinExistence type="predicted"/>
<evidence type="ECO:0000256" key="2">
    <source>
        <dbReference type="ARBA" id="ARBA00022723"/>
    </source>
</evidence>
<dbReference type="Pfam" id="PF13442">
    <property type="entry name" value="Cytochrome_CBB3"/>
    <property type="match status" value="1"/>
</dbReference>
<dbReference type="InterPro" id="IPR036909">
    <property type="entry name" value="Cyt_c-like_dom_sf"/>
</dbReference>
<feature type="domain" description="Cytochrome c" evidence="6">
    <location>
        <begin position="40"/>
        <end position="118"/>
    </location>
</feature>
<reference evidence="7 8" key="1">
    <citation type="submission" date="2018-09" db="EMBL/GenBank/DDBJ databases">
        <title>Hymenobacter medium sp. nov., isolated from R2A medium.</title>
        <authorList>
            <person name="Yingchao G."/>
        </authorList>
    </citation>
    <scope>NUCLEOTIDE SEQUENCE [LARGE SCALE GENOMIC DNA]</scope>
    <source>
        <strain evidence="8">sh-6</strain>
    </source>
</reference>
<accession>A0A3B7QT71</accession>
<evidence type="ECO:0000313" key="8">
    <source>
        <dbReference type="Proteomes" id="UP000262802"/>
    </source>
</evidence>
<protein>
    <submittedName>
        <fullName evidence="7">Cytochrome c</fullName>
    </submittedName>
</protein>
<keyword evidence="8" id="KW-1185">Reference proteome</keyword>
<gene>
    <name evidence="7" type="ORF">D3Y59_03485</name>
</gene>
<dbReference type="GO" id="GO:0046872">
    <property type="term" value="F:metal ion binding"/>
    <property type="evidence" value="ECO:0007669"/>
    <property type="project" value="UniProtKB-KW"/>
</dbReference>
<dbReference type="AlphaFoldDB" id="A0A3B7QT71"/>
<dbReference type="SUPFAM" id="SSF46626">
    <property type="entry name" value="Cytochrome c"/>
    <property type="match status" value="1"/>
</dbReference>
<evidence type="ECO:0000256" key="3">
    <source>
        <dbReference type="ARBA" id="ARBA00023004"/>
    </source>
</evidence>
<organism evidence="7 8">
    <name type="scientific">Hymenobacter oligotrophus</name>
    <dbReference type="NCBI Taxonomy" id="2319843"/>
    <lineage>
        <taxon>Bacteria</taxon>
        <taxon>Pseudomonadati</taxon>
        <taxon>Bacteroidota</taxon>
        <taxon>Cytophagia</taxon>
        <taxon>Cytophagales</taxon>
        <taxon>Hymenobacteraceae</taxon>
        <taxon>Hymenobacter</taxon>
    </lineage>
</organism>
<dbReference type="Proteomes" id="UP000262802">
    <property type="component" value="Chromosome"/>
</dbReference>
<evidence type="ECO:0000259" key="6">
    <source>
        <dbReference type="PROSITE" id="PS51007"/>
    </source>
</evidence>
<dbReference type="GO" id="GO:0009055">
    <property type="term" value="F:electron transfer activity"/>
    <property type="evidence" value="ECO:0007669"/>
    <property type="project" value="InterPro"/>
</dbReference>
<dbReference type="PROSITE" id="PS51257">
    <property type="entry name" value="PROKAR_LIPOPROTEIN"/>
    <property type="match status" value="1"/>
</dbReference>
<evidence type="ECO:0000256" key="1">
    <source>
        <dbReference type="ARBA" id="ARBA00022617"/>
    </source>
</evidence>
<keyword evidence="2 4" id="KW-0479">Metal-binding</keyword>
<dbReference type="Gene3D" id="1.10.760.10">
    <property type="entry name" value="Cytochrome c-like domain"/>
    <property type="match status" value="1"/>
</dbReference>
<name>A0A3B7QT71_9BACT</name>
<sequence>MKRVVNAWWAPALLGLALAACTTARRSEPLGGALNLAGNAQMQRGHLVYMQNCQKCHPGGEAGAGPALNNVPLPGTALRFRIRSRAFFAGVGRMPSFKKHEISPEQLDDLVVYMKALRRTEPEKALTSGPVRAPKSK</sequence>
<keyword evidence="1 4" id="KW-0349">Heme</keyword>